<evidence type="ECO:0000256" key="5">
    <source>
        <dbReference type="ARBA" id="ARBA00022729"/>
    </source>
</evidence>
<keyword evidence="4" id="KW-0812">Transmembrane</keyword>
<name>A0A4R6IXF5_9BACT</name>
<sequence>MKSYLPFIAILFTLTASAQNPDYSLRMAWFNQNGSARNVATGGVMGSLGGEITANHVNPAGLGLFKTNEFVLSPGFLLNNNKFKYRGTDTVNSKNNFGYGASGLILSSSYKKNRKWTSSAFAISVNQLASYNNRIQFKGFNNMSSFSEQYLEELTRDLADTNAALSNYIFGSSLAFRTFLIDTANNASGIFSGYQSLVPISTGVNQHYDAITRGGYHEIALGMAGNMEDKLYVGGSLTIPVISYNRDLTYRETDATNDPNNQFSYFEFKEQFSSRGLGIGAKLGTIYKPKEYWRVGFAFHTPQLISFKDRVRASMTANTETYAGLRSEKSDNLNSGNPGNSNYNLVTPWRAIISASYVFREIKDTRRQRAFISADLEYVNYRGSRFSAEDQNDQALVSYYNMLNNVIKDTYKGNINFRLGGELKFHTVMFRLGGAYYGSPYKESELKAHRIMATGGVGYRNKGIFIDLSYAHAFNRDVQFAYRLNDKPNTFAEQTGSRGNVMLTFGFKF</sequence>
<evidence type="ECO:0000256" key="8">
    <source>
        <dbReference type="SAM" id="SignalP"/>
    </source>
</evidence>
<evidence type="ECO:0000256" key="2">
    <source>
        <dbReference type="ARBA" id="ARBA00008163"/>
    </source>
</evidence>
<keyword evidence="6" id="KW-0472">Membrane</keyword>
<comment type="similarity">
    <text evidence="2">Belongs to the OmpP1/FadL family.</text>
</comment>
<dbReference type="OrthoDB" id="9765571at2"/>
<dbReference type="InterPro" id="IPR005017">
    <property type="entry name" value="OMPP1/FadL/TodX"/>
</dbReference>
<evidence type="ECO:0000313" key="10">
    <source>
        <dbReference type="Proteomes" id="UP000295741"/>
    </source>
</evidence>
<dbReference type="Gene3D" id="2.40.160.60">
    <property type="entry name" value="Outer membrane protein transport protein (OMPP1/FadL/TodX)"/>
    <property type="match status" value="1"/>
</dbReference>
<evidence type="ECO:0000256" key="7">
    <source>
        <dbReference type="ARBA" id="ARBA00023237"/>
    </source>
</evidence>
<keyword evidence="5 8" id="KW-0732">Signal</keyword>
<keyword evidence="3" id="KW-1134">Transmembrane beta strand</keyword>
<feature type="chain" id="PRO_5020260028" evidence="8">
    <location>
        <begin position="19"/>
        <end position="509"/>
    </location>
</feature>
<dbReference type="Proteomes" id="UP000295741">
    <property type="component" value="Unassembled WGS sequence"/>
</dbReference>
<dbReference type="EMBL" id="SNWP01000011">
    <property type="protein sequence ID" value="TDO27081.1"/>
    <property type="molecule type" value="Genomic_DNA"/>
</dbReference>
<feature type="signal peptide" evidence="8">
    <location>
        <begin position="1"/>
        <end position="18"/>
    </location>
</feature>
<evidence type="ECO:0000256" key="4">
    <source>
        <dbReference type="ARBA" id="ARBA00022692"/>
    </source>
</evidence>
<dbReference type="RefSeq" id="WP_133474946.1">
    <property type="nucleotide sequence ID" value="NZ_SNWP01000011.1"/>
</dbReference>
<dbReference type="GO" id="GO:0009279">
    <property type="term" value="C:cell outer membrane"/>
    <property type="evidence" value="ECO:0007669"/>
    <property type="project" value="UniProtKB-SubCell"/>
</dbReference>
<evidence type="ECO:0000256" key="3">
    <source>
        <dbReference type="ARBA" id="ARBA00022452"/>
    </source>
</evidence>
<evidence type="ECO:0000313" key="9">
    <source>
        <dbReference type="EMBL" id="TDO27081.1"/>
    </source>
</evidence>
<keyword evidence="10" id="KW-1185">Reference proteome</keyword>
<gene>
    <name evidence="9" type="ORF">BC659_2399</name>
</gene>
<proteinExistence type="inferred from homology"/>
<dbReference type="GO" id="GO:0015483">
    <property type="term" value="F:long-chain fatty acid transporting porin activity"/>
    <property type="evidence" value="ECO:0007669"/>
    <property type="project" value="TreeGrafter"/>
</dbReference>
<dbReference type="PANTHER" id="PTHR35093">
    <property type="entry name" value="OUTER MEMBRANE PROTEIN NMB0088-RELATED"/>
    <property type="match status" value="1"/>
</dbReference>
<keyword evidence="7" id="KW-0998">Cell outer membrane</keyword>
<evidence type="ECO:0000256" key="1">
    <source>
        <dbReference type="ARBA" id="ARBA00004571"/>
    </source>
</evidence>
<accession>A0A4R6IXF5</accession>
<comment type="caution">
    <text evidence="9">The sequence shown here is derived from an EMBL/GenBank/DDBJ whole genome shotgun (WGS) entry which is preliminary data.</text>
</comment>
<comment type="subcellular location">
    <subcellularLocation>
        <location evidence="1">Cell outer membrane</location>
        <topology evidence="1">Multi-pass membrane protein</topology>
    </subcellularLocation>
</comment>
<reference evidence="9 10" key="1">
    <citation type="submission" date="2019-03" db="EMBL/GenBank/DDBJ databases">
        <title>Genomic Encyclopedia of Archaeal and Bacterial Type Strains, Phase II (KMG-II): from individual species to whole genera.</title>
        <authorList>
            <person name="Goeker M."/>
        </authorList>
    </citation>
    <scope>NUCLEOTIDE SEQUENCE [LARGE SCALE GENOMIC DNA]</scope>
    <source>
        <strain evidence="9 10">DSM 28323</strain>
    </source>
</reference>
<dbReference type="PANTHER" id="PTHR35093:SF8">
    <property type="entry name" value="OUTER MEMBRANE PROTEIN NMB0088-RELATED"/>
    <property type="match status" value="1"/>
</dbReference>
<organism evidence="9 10">
    <name type="scientific">Sediminibacterium goheungense</name>
    <dbReference type="NCBI Taxonomy" id="1086393"/>
    <lineage>
        <taxon>Bacteria</taxon>
        <taxon>Pseudomonadati</taxon>
        <taxon>Bacteroidota</taxon>
        <taxon>Chitinophagia</taxon>
        <taxon>Chitinophagales</taxon>
        <taxon>Chitinophagaceae</taxon>
        <taxon>Sediminibacterium</taxon>
    </lineage>
</organism>
<evidence type="ECO:0000256" key="6">
    <source>
        <dbReference type="ARBA" id="ARBA00023136"/>
    </source>
</evidence>
<protein>
    <submittedName>
        <fullName evidence="9">Outer membrane protein transport protein (OMPP1/FadL/TodX)</fullName>
    </submittedName>
</protein>
<dbReference type="AlphaFoldDB" id="A0A4R6IXF5"/>
<dbReference type="SUPFAM" id="SSF56935">
    <property type="entry name" value="Porins"/>
    <property type="match status" value="1"/>
</dbReference>